<dbReference type="GO" id="GO:0005634">
    <property type="term" value="C:nucleus"/>
    <property type="evidence" value="ECO:0007669"/>
    <property type="project" value="TreeGrafter"/>
</dbReference>
<comment type="pathway">
    <text evidence="1 13">Nitrogen metabolism; urea cycle; L-ornithine and urea from L-arginine: step 1/1.</text>
</comment>
<dbReference type="GO" id="GO:0030145">
    <property type="term" value="F:manganese ion binding"/>
    <property type="evidence" value="ECO:0007669"/>
    <property type="project" value="TreeGrafter"/>
</dbReference>
<dbReference type="EC" id="3.5.3.1" evidence="2 13"/>
<dbReference type="PROSITE" id="PS51409">
    <property type="entry name" value="ARGINASE_2"/>
    <property type="match status" value="1"/>
</dbReference>
<dbReference type="PIRSF" id="PIRSF036979">
    <property type="entry name" value="Arginase"/>
    <property type="match status" value="1"/>
</dbReference>
<keyword evidence="7 12" id="KW-0378">Hydrolase</keyword>
<dbReference type="InterPro" id="IPR020855">
    <property type="entry name" value="Ureohydrolase_Mn_BS"/>
</dbReference>
<feature type="binding site" evidence="10">
    <location>
        <position position="143"/>
    </location>
    <ligand>
        <name>Mn(2+)</name>
        <dbReference type="ChEBI" id="CHEBI:29035"/>
        <label>1</label>
    </ligand>
</feature>
<dbReference type="GO" id="GO:0000050">
    <property type="term" value="P:urea cycle"/>
    <property type="evidence" value="ECO:0007669"/>
    <property type="project" value="UniProtKB-KW"/>
</dbReference>
<dbReference type="PROSITE" id="PS01053">
    <property type="entry name" value="ARGINASE_1"/>
    <property type="match status" value="1"/>
</dbReference>
<dbReference type="CDD" id="cd09989">
    <property type="entry name" value="Arginase"/>
    <property type="match status" value="1"/>
</dbReference>
<name>A0A9D4LC13_DREPO</name>
<dbReference type="EMBL" id="JAIWYP010000003">
    <property type="protein sequence ID" value="KAH3854397.1"/>
    <property type="molecule type" value="Genomic_DNA"/>
</dbReference>
<evidence type="ECO:0000256" key="12">
    <source>
        <dbReference type="RuleBase" id="RU003684"/>
    </source>
</evidence>
<keyword evidence="6 10" id="KW-0479">Metal-binding</keyword>
<comment type="similarity">
    <text evidence="11 12">Belongs to the arginase family.</text>
</comment>
<accession>A0A9D4LC13</accession>
<feature type="binding site" evidence="10">
    <location>
        <position position="139"/>
    </location>
    <ligand>
        <name>Mn(2+)</name>
        <dbReference type="ChEBI" id="CHEBI:29035"/>
        <label>1</label>
    </ligand>
</feature>
<dbReference type="InterPro" id="IPR023696">
    <property type="entry name" value="Ureohydrolase_dom_sf"/>
</dbReference>
<dbReference type="GO" id="GO:0005829">
    <property type="term" value="C:cytosol"/>
    <property type="evidence" value="ECO:0007669"/>
    <property type="project" value="TreeGrafter"/>
</dbReference>
<evidence type="ECO:0000256" key="1">
    <source>
        <dbReference type="ARBA" id="ARBA00005098"/>
    </source>
</evidence>
<evidence type="ECO:0000313" key="15">
    <source>
        <dbReference type="Proteomes" id="UP000828390"/>
    </source>
</evidence>
<feature type="binding site" evidence="10">
    <location>
        <position position="141"/>
    </location>
    <ligand>
        <name>Mn(2+)</name>
        <dbReference type="ChEBI" id="CHEBI:29035"/>
        <label>1</label>
    </ligand>
</feature>
<keyword evidence="8 10" id="KW-0464">Manganese</keyword>
<sequence>MYREREKNDRFMTTEDNMSLDTLGIVGVPVSKGQRRDGTEKGPQVLRDGGLIEKLTRFGWNVTDYGDVNYDYVDDDLPYDHVRNPRHIASGSLNTADQVERCLRAEGRCIALGGDHSMAIGTVMGHARVHPDMAVLWIDAHADINTPLTSESGNIHGMPLSFLAHELDNYISYLPGWEEVKPCISVDQVAWIGLRDVDPLERAIVEKFNMNSFSMQEVDQLGIRRVLDMALEAVDPTGTKPIHVSFDVDSMDPLYTPSTGTPVSGGLSLRELCYIAEIVAQTGRLAVIDIAEVNPTLGDKNDVDLTVKTTIDVISHFYGQRRQGNAPEGAEIPLSITKRVPLKPRPVGTSRKVLQN</sequence>
<dbReference type="Proteomes" id="UP000828390">
    <property type="component" value="Unassembled WGS sequence"/>
</dbReference>
<proteinExistence type="inferred from homology"/>
<dbReference type="PANTHER" id="PTHR43782:SF3">
    <property type="entry name" value="ARGINASE"/>
    <property type="match status" value="1"/>
</dbReference>
<evidence type="ECO:0000256" key="13">
    <source>
        <dbReference type="RuleBase" id="RU361159"/>
    </source>
</evidence>
<dbReference type="InterPro" id="IPR014033">
    <property type="entry name" value="Arginase"/>
</dbReference>
<gene>
    <name evidence="14" type="ORF">DPMN_096939</name>
</gene>
<feature type="binding site" evidence="10">
    <location>
        <position position="249"/>
    </location>
    <ligand>
        <name>Mn(2+)</name>
        <dbReference type="ChEBI" id="CHEBI:29035"/>
        <label>1</label>
    </ligand>
</feature>
<feature type="binding site" evidence="10">
    <location>
        <position position="247"/>
    </location>
    <ligand>
        <name>Mn(2+)</name>
        <dbReference type="ChEBI" id="CHEBI:29035"/>
        <label>1</label>
    </ligand>
</feature>
<evidence type="ECO:0000256" key="2">
    <source>
        <dbReference type="ARBA" id="ARBA00012168"/>
    </source>
</evidence>
<keyword evidence="15" id="KW-1185">Reference proteome</keyword>
<comment type="catalytic activity">
    <reaction evidence="9 13">
        <text>L-arginine + H2O = urea + L-ornithine</text>
        <dbReference type="Rhea" id="RHEA:20569"/>
        <dbReference type="ChEBI" id="CHEBI:15377"/>
        <dbReference type="ChEBI" id="CHEBI:16199"/>
        <dbReference type="ChEBI" id="CHEBI:32682"/>
        <dbReference type="ChEBI" id="CHEBI:46911"/>
        <dbReference type="EC" id="3.5.3.1"/>
    </reaction>
</comment>
<organism evidence="14 15">
    <name type="scientific">Dreissena polymorpha</name>
    <name type="common">Zebra mussel</name>
    <name type="synonym">Mytilus polymorpha</name>
    <dbReference type="NCBI Taxonomy" id="45954"/>
    <lineage>
        <taxon>Eukaryota</taxon>
        <taxon>Metazoa</taxon>
        <taxon>Spiralia</taxon>
        <taxon>Lophotrochozoa</taxon>
        <taxon>Mollusca</taxon>
        <taxon>Bivalvia</taxon>
        <taxon>Autobranchia</taxon>
        <taxon>Heteroconchia</taxon>
        <taxon>Euheterodonta</taxon>
        <taxon>Imparidentia</taxon>
        <taxon>Neoheterodontei</taxon>
        <taxon>Myida</taxon>
        <taxon>Dreissenoidea</taxon>
        <taxon>Dreissenidae</taxon>
        <taxon>Dreissena</taxon>
    </lineage>
</organism>
<evidence type="ECO:0000313" key="14">
    <source>
        <dbReference type="EMBL" id="KAH3854397.1"/>
    </source>
</evidence>
<dbReference type="Gene3D" id="3.40.800.10">
    <property type="entry name" value="Ureohydrolase domain"/>
    <property type="match status" value="1"/>
</dbReference>
<dbReference type="AlphaFoldDB" id="A0A9D4LC13"/>
<dbReference type="SUPFAM" id="SSF52768">
    <property type="entry name" value="Arginase/deacetylase"/>
    <property type="match status" value="1"/>
</dbReference>
<dbReference type="FunFam" id="3.40.800.10:FF:000012">
    <property type="entry name" value="Arginase"/>
    <property type="match status" value="1"/>
</dbReference>
<evidence type="ECO:0000256" key="6">
    <source>
        <dbReference type="ARBA" id="ARBA00022723"/>
    </source>
</evidence>
<comment type="cofactor">
    <cofactor evidence="10 13">
        <name>Mn(2+)</name>
        <dbReference type="ChEBI" id="CHEBI:29035"/>
    </cofactor>
    <text evidence="10 13">Binds 2 manganese ions per subunit.</text>
</comment>
<feature type="binding site" evidence="10">
    <location>
        <position position="116"/>
    </location>
    <ligand>
        <name>Mn(2+)</name>
        <dbReference type="ChEBI" id="CHEBI:29035"/>
        <label>1</label>
    </ligand>
</feature>
<dbReference type="InterPro" id="IPR006035">
    <property type="entry name" value="Ureohydrolase"/>
</dbReference>
<evidence type="ECO:0000256" key="8">
    <source>
        <dbReference type="ARBA" id="ARBA00023211"/>
    </source>
</evidence>
<keyword evidence="5 13" id="KW-0056">Arginine metabolism</keyword>
<evidence type="ECO:0000256" key="5">
    <source>
        <dbReference type="ARBA" id="ARBA00022503"/>
    </source>
</evidence>
<reference evidence="14" key="1">
    <citation type="journal article" date="2019" name="bioRxiv">
        <title>The Genome of the Zebra Mussel, Dreissena polymorpha: A Resource for Invasive Species Research.</title>
        <authorList>
            <person name="McCartney M.A."/>
            <person name="Auch B."/>
            <person name="Kono T."/>
            <person name="Mallez S."/>
            <person name="Zhang Y."/>
            <person name="Obille A."/>
            <person name="Becker A."/>
            <person name="Abrahante J.E."/>
            <person name="Garbe J."/>
            <person name="Badalamenti J.P."/>
            <person name="Herman A."/>
            <person name="Mangelson H."/>
            <person name="Liachko I."/>
            <person name="Sullivan S."/>
            <person name="Sone E.D."/>
            <person name="Koren S."/>
            <person name="Silverstein K.A.T."/>
            <person name="Beckman K.B."/>
            <person name="Gohl D.M."/>
        </authorList>
    </citation>
    <scope>NUCLEOTIDE SEQUENCE</scope>
    <source>
        <strain evidence="14">Duluth1</strain>
        <tissue evidence="14">Whole animal</tissue>
    </source>
</reference>
<dbReference type="PANTHER" id="PTHR43782">
    <property type="entry name" value="ARGINASE"/>
    <property type="match status" value="1"/>
</dbReference>
<evidence type="ECO:0000256" key="3">
    <source>
        <dbReference type="ARBA" id="ARBA00018123"/>
    </source>
</evidence>
<dbReference type="PRINTS" id="PR00116">
    <property type="entry name" value="ARGINASE"/>
</dbReference>
<dbReference type="Pfam" id="PF00491">
    <property type="entry name" value="Arginase"/>
    <property type="match status" value="1"/>
</dbReference>
<evidence type="ECO:0000256" key="11">
    <source>
        <dbReference type="PROSITE-ProRule" id="PRU00742"/>
    </source>
</evidence>
<evidence type="ECO:0000256" key="9">
    <source>
        <dbReference type="ARBA" id="ARBA00047391"/>
    </source>
</evidence>
<evidence type="ECO:0000256" key="10">
    <source>
        <dbReference type="PIRSR" id="PIRSR036979-1"/>
    </source>
</evidence>
<keyword evidence="4 13" id="KW-0835">Urea cycle</keyword>
<comment type="caution">
    <text evidence="14">The sequence shown here is derived from an EMBL/GenBank/DDBJ whole genome shotgun (WGS) entry which is preliminary data.</text>
</comment>
<dbReference type="NCBIfam" id="TIGR01229">
    <property type="entry name" value="rocF_arginase"/>
    <property type="match status" value="1"/>
</dbReference>
<dbReference type="GO" id="GO:0006525">
    <property type="term" value="P:arginine metabolic process"/>
    <property type="evidence" value="ECO:0007669"/>
    <property type="project" value="UniProtKB-KW"/>
</dbReference>
<evidence type="ECO:0000256" key="7">
    <source>
        <dbReference type="ARBA" id="ARBA00022801"/>
    </source>
</evidence>
<reference evidence="14" key="2">
    <citation type="submission" date="2020-11" db="EMBL/GenBank/DDBJ databases">
        <authorList>
            <person name="McCartney M.A."/>
            <person name="Auch B."/>
            <person name="Kono T."/>
            <person name="Mallez S."/>
            <person name="Becker A."/>
            <person name="Gohl D.M."/>
            <person name="Silverstein K.A.T."/>
            <person name="Koren S."/>
            <person name="Bechman K.B."/>
            <person name="Herman A."/>
            <person name="Abrahante J.E."/>
            <person name="Garbe J."/>
        </authorList>
    </citation>
    <scope>NUCLEOTIDE SEQUENCE</scope>
    <source>
        <strain evidence="14">Duluth1</strain>
        <tissue evidence="14">Whole animal</tissue>
    </source>
</reference>
<evidence type="ECO:0000256" key="4">
    <source>
        <dbReference type="ARBA" id="ARBA00022436"/>
    </source>
</evidence>
<protein>
    <recommendedName>
        <fullName evidence="3 13">Arginase</fullName>
        <ecNumber evidence="2 13">3.5.3.1</ecNumber>
    </recommendedName>
</protein>
<dbReference type="GO" id="GO:0004053">
    <property type="term" value="F:arginase activity"/>
    <property type="evidence" value="ECO:0007669"/>
    <property type="project" value="UniProtKB-EC"/>
</dbReference>